<protein>
    <submittedName>
        <fullName evidence="2">Kinase-like protein</fullName>
    </submittedName>
</protein>
<dbReference type="Pfam" id="PF01636">
    <property type="entry name" value="APH"/>
    <property type="match status" value="1"/>
</dbReference>
<sequence>EAHAMWLVKRHTNVPAPMLVDYITCAIESHGFSYNAAYTLMTEVPGRPLSEVAHSLSDDELETIGLQLRGYVEELRAIPNPYPKQVCSASGGSIDCPRFTDAWEIPAYVDVPAFYAWLRMMVDKYWEICMKARLEPIFAKFDGPTVFTHGDIADRNIMIQDGKISGLIDWETAAWMPVYWEYYASL</sequence>
<keyword evidence="3" id="KW-1185">Reference proteome</keyword>
<feature type="non-terminal residue" evidence="2">
    <location>
        <position position="1"/>
    </location>
</feature>
<dbReference type="AlphaFoldDB" id="M5G0W4"/>
<gene>
    <name evidence="2" type="ORF">DACRYDRAFT_28664</name>
</gene>
<dbReference type="PANTHER" id="PTHR21310">
    <property type="entry name" value="AMINOGLYCOSIDE PHOSPHOTRANSFERASE-RELATED-RELATED"/>
    <property type="match status" value="1"/>
</dbReference>
<accession>M5G0W4</accession>
<evidence type="ECO:0000313" key="3">
    <source>
        <dbReference type="Proteomes" id="UP000030653"/>
    </source>
</evidence>
<keyword evidence="2" id="KW-0808">Transferase</keyword>
<dbReference type="CDD" id="cd05120">
    <property type="entry name" value="APH_ChoK_like"/>
    <property type="match status" value="1"/>
</dbReference>
<dbReference type="OrthoDB" id="2906425at2759"/>
<dbReference type="HOGENOM" id="CLU_021768_3_3_1"/>
<dbReference type="PANTHER" id="PTHR21310:SF15">
    <property type="entry name" value="AMINOGLYCOSIDE PHOSPHOTRANSFERASE DOMAIN-CONTAINING PROTEIN"/>
    <property type="match status" value="1"/>
</dbReference>
<dbReference type="RefSeq" id="XP_040629278.1">
    <property type="nucleotide sequence ID" value="XM_040774303.1"/>
</dbReference>
<feature type="domain" description="Aminoglycoside phosphotransferase" evidence="1">
    <location>
        <begin position="6"/>
        <end position="182"/>
    </location>
</feature>
<dbReference type="Gene3D" id="3.90.1200.10">
    <property type="match status" value="1"/>
</dbReference>
<dbReference type="Proteomes" id="UP000030653">
    <property type="component" value="Unassembled WGS sequence"/>
</dbReference>
<keyword evidence="2" id="KW-0418">Kinase</keyword>
<feature type="non-terminal residue" evidence="2">
    <location>
        <position position="186"/>
    </location>
</feature>
<name>M5G0W4_DACPD</name>
<dbReference type="STRING" id="1858805.M5G0W4"/>
<dbReference type="GeneID" id="63689365"/>
<dbReference type="OMA" id="WEYTMTW"/>
<organism evidence="2 3">
    <name type="scientific">Dacryopinax primogenitus (strain DJM 731)</name>
    <name type="common">Brown rot fungus</name>
    <dbReference type="NCBI Taxonomy" id="1858805"/>
    <lineage>
        <taxon>Eukaryota</taxon>
        <taxon>Fungi</taxon>
        <taxon>Dikarya</taxon>
        <taxon>Basidiomycota</taxon>
        <taxon>Agaricomycotina</taxon>
        <taxon>Dacrymycetes</taxon>
        <taxon>Dacrymycetales</taxon>
        <taxon>Dacrymycetaceae</taxon>
        <taxon>Dacryopinax</taxon>
    </lineage>
</organism>
<dbReference type="InterPro" id="IPR002575">
    <property type="entry name" value="Aminoglycoside_PTrfase"/>
</dbReference>
<reference evidence="2 3" key="1">
    <citation type="journal article" date="2012" name="Science">
        <title>The Paleozoic origin of enzymatic lignin decomposition reconstructed from 31 fungal genomes.</title>
        <authorList>
            <person name="Floudas D."/>
            <person name="Binder M."/>
            <person name="Riley R."/>
            <person name="Barry K."/>
            <person name="Blanchette R.A."/>
            <person name="Henrissat B."/>
            <person name="Martinez A.T."/>
            <person name="Otillar R."/>
            <person name="Spatafora J.W."/>
            <person name="Yadav J.S."/>
            <person name="Aerts A."/>
            <person name="Benoit I."/>
            <person name="Boyd A."/>
            <person name="Carlson A."/>
            <person name="Copeland A."/>
            <person name="Coutinho P.M."/>
            <person name="de Vries R.P."/>
            <person name="Ferreira P."/>
            <person name="Findley K."/>
            <person name="Foster B."/>
            <person name="Gaskell J."/>
            <person name="Glotzer D."/>
            <person name="Gorecki P."/>
            <person name="Heitman J."/>
            <person name="Hesse C."/>
            <person name="Hori C."/>
            <person name="Igarashi K."/>
            <person name="Jurgens J.A."/>
            <person name="Kallen N."/>
            <person name="Kersten P."/>
            <person name="Kohler A."/>
            <person name="Kuees U."/>
            <person name="Kumar T.K.A."/>
            <person name="Kuo A."/>
            <person name="LaButti K."/>
            <person name="Larrondo L.F."/>
            <person name="Lindquist E."/>
            <person name="Ling A."/>
            <person name="Lombard V."/>
            <person name="Lucas S."/>
            <person name="Lundell T."/>
            <person name="Martin R."/>
            <person name="McLaughlin D.J."/>
            <person name="Morgenstern I."/>
            <person name="Morin E."/>
            <person name="Murat C."/>
            <person name="Nagy L.G."/>
            <person name="Nolan M."/>
            <person name="Ohm R.A."/>
            <person name="Patyshakuliyeva A."/>
            <person name="Rokas A."/>
            <person name="Ruiz-Duenas F.J."/>
            <person name="Sabat G."/>
            <person name="Salamov A."/>
            <person name="Samejima M."/>
            <person name="Schmutz J."/>
            <person name="Slot J.C."/>
            <person name="St John F."/>
            <person name="Stenlid J."/>
            <person name="Sun H."/>
            <person name="Sun S."/>
            <person name="Syed K."/>
            <person name="Tsang A."/>
            <person name="Wiebenga A."/>
            <person name="Young D."/>
            <person name="Pisabarro A."/>
            <person name="Eastwood D.C."/>
            <person name="Martin F."/>
            <person name="Cullen D."/>
            <person name="Grigoriev I.V."/>
            <person name="Hibbett D.S."/>
        </authorList>
    </citation>
    <scope>NUCLEOTIDE SEQUENCE [LARGE SCALE GENOMIC DNA]</scope>
    <source>
        <strain evidence="2 3">DJM-731 SS1</strain>
    </source>
</reference>
<dbReference type="InterPro" id="IPR051678">
    <property type="entry name" value="AGP_Transferase"/>
</dbReference>
<dbReference type="GO" id="GO:0016301">
    <property type="term" value="F:kinase activity"/>
    <property type="evidence" value="ECO:0007669"/>
    <property type="project" value="UniProtKB-KW"/>
</dbReference>
<dbReference type="SUPFAM" id="SSF56112">
    <property type="entry name" value="Protein kinase-like (PK-like)"/>
    <property type="match status" value="1"/>
</dbReference>
<dbReference type="InterPro" id="IPR011009">
    <property type="entry name" value="Kinase-like_dom_sf"/>
</dbReference>
<evidence type="ECO:0000313" key="2">
    <source>
        <dbReference type="EMBL" id="EJU02384.1"/>
    </source>
</evidence>
<evidence type="ECO:0000259" key="1">
    <source>
        <dbReference type="Pfam" id="PF01636"/>
    </source>
</evidence>
<proteinExistence type="predicted"/>
<dbReference type="EMBL" id="JH795862">
    <property type="protein sequence ID" value="EJU02384.1"/>
    <property type="molecule type" value="Genomic_DNA"/>
</dbReference>